<name>A0A432MJ40_9BACT</name>
<dbReference type="Gene3D" id="1.25.40.10">
    <property type="entry name" value="Tetratricopeptide repeat domain"/>
    <property type="match status" value="1"/>
</dbReference>
<dbReference type="InterPro" id="IPR011990">
    <property type="entry name" value="TPR-like_helical_dom_sf"/>
</dbReference>
<feature type="transmembrane region" description="Helical" evidence="2">
    <location>
        <begin position="294"/>
        <end position="316"/>
    </location>
</feature>
<keyword evidence="2" id="KW-1133">Transmembrane helix</keyword>
<feature type="transmembrane region" description="Helical" evidence="2">
    <location>
        <begin position="199"/>
        <end position="217"/>
    </location>
</feature>
<comment type="caution">
    <text evidence="3">The sequence shown here is derived from an EMBL/GenBank/DDBJ whole genome shotgun (WGS) entry which is preliminary data.</text>
</comment>
<dbReference type="OrthoDB" id="9786218at2"/>
<evidence type="ECO:0000313" key="4">
    <source>
        <dbReference type="Proteomes" id="UP000280296"/>
    </source>
</evidence>
<gene>
    <name evidence="3" type="ORF">TsocGM_13395</name>
</gene>
<feature type="transmembrane region" description="Helical" evidence="2">
    <location>
        <begin position="432"/>
        <end position="452"/>
    </location>
</feature>
<evidence type="ECO:0000313" key="3">
    <source>
        <dbReference type="EMBL" id="RUL87215.1"/>
    </source>
</evidence>
<feature type="transmembrane region" description="Helical" evidence="2">
    <location>
        <begin position="26"/>
        <end position="45"/>
    </location>
</feature>
<evidence type="ECO:0000256" key="1">
    <source>
        <dbReference type="SAM" id="MobiDB-lite"/>
    </source>
</evidence>
<keyword evidence="2" id="KW-0812">Transmembrane</keyword>
<evidence type="ECO:0000256" key="2">
    <source>
        <dbReference type="SAM" id="Phobius"/>
    </source>
</evidence>
<evidence type="ECO:0008006" key="5">
    <source>
        <dbReference type="Google" id="ProtNLM"/>
    </source>
</evidence>
<accession>A0A432MJ40</accession>
<organism evidence="3 4">
    <name type="scientific">Tautonia sociabilis</name>
    <dbReference type="NCBI Taxonomy" id="2080755"/>
    <lineage>
        <taxon>Bacteria</taxon>
        <taxon>Pseudomonadati</taxon>
        <taxon>Planctomycetota</taxon>
        <taxon>Planctomycetia</taxon>
        <taxon>Isosphaerales</taxon>
        <taxon>Isosphaeraceae</taxon>
        <taxon>Tautonia</taxon>
    </lineage>
</organism>
<dbReference type="AlphaFoldDB" id="A0A432MJ40"/>
<feature type="transmembrane region" description="Helical" evidence="2">
    <location>
        <begin position="111"/>
        <end position="129"/>
    </location>
</feature>
<proteinExistence type="predicted"/>
<sequence length="960" mass="104403">MPTVPVPSRADREASPRPADPARLRLADAAILVAFAALAFLLGVFPNKDVDFWWHLRTGDLIRETGEIPRTDLYTYTVPDRPWVDLHWGFQVLLSLGFQAGGGLDGAGVAFLNVAKCVVTTLAVLLLVTSRRRDWPLWAMVPAWLPALVLLGGRMYIRPETMTLLYIAIVLAVLFRWEQRPWLGFILPITQALWVNTQGLFVFGPILLGFALIDAALRPGAFARARLGWWRIALAVSVLVGGACLLNPYGLRGAAFPLTDLLFGTLRDPIFKETIAELSSIPKLIADSAGYPHFMLLVHLTVVTLGGLSFILPLLWQGAVRVADLRRGKAEAVAADPPKKTRGKKGKAAAGSGSRKGSKADPPEAGGSLRPFRLLLFLAFTALSWQATRNSHQFAAVVGTVTAWNLGEWAAAVRRRREALGREASPLLWPRLTALGATVLLFAFVASGGLYASAEEGRTIGLGEEPAWFPHDAVRFAGSEGLPPRFLGFHIGHDALFIYHHGPGRKVFVDPRLEVMGADQYRLYTALNEQIADDAPRSRWRALLAEKAGNPVILADNDLATRVGVTLLLDPAWRLCWFDEVASVFVHESDAREAGTPAVDFLARHFGTQADPSPPVLPAEWRAATKGLSKFVLVLMEQRNRPDQAQRMIPLGLDRSREARRLDPDAAEPWAYAAALELGRAVVPGVSAPDRRYLKPFDPVRDLHAARVAAFARQALRRDPDQQIALSALLGLAIQSGMDEVAVPLLERAVAQPPRSRTQATARDAYRDQLALLRDRLGRAPRVDVSNGDRIRRSVAALLESGRVESAAALLEEQYPPAERDWSTADRIASLWMLLGFPERARDSWRSVGSPPDPALRQARIAATYYAEDALDAARDAYRLALDGDADGFEAHYGLALLEHDAGRAPAALAAARLAAASAPDAPSRSAAEALARRVEPYAAVSSRPDSSGAESGRPAPPSG</sequence>
<reference evidence="3 4" key="1">
    <citation type="submission" date="2018-12" db="EMBL/GenBank/DDBJ databases">
        <authorList>
            <person name="Toschakov S.V."/>
        </authorList>
    </citation>
    <scope>NUCLEOTIDE SEQUENCE [LARGE SCALE GENOMIC DNA]</scope>
    <source>
        <strain evidence="3 4">GM2012</strain>
    </source>
</reference>
<dbReference type="SUPFAM" id="SSF48452">
    <property type="entry name" value="TPR-like"/>
    <property type="match status" value="1"/>
</dbReference>
<feature type="transmembrane region" description="Helical" evidence="2">
    <location>
        <begin position="135"/>
        <end position="151"/>
    </location>
</feature>
<feature type="region of interest" description="Disordered" evidence="1">
    <location>
        <begin position="333"/>
        <end position="365"/>
    </location>
</feature>
<dbReference type="RefSeq" id="WP_126725931.1">
    <property type="nucleotide sequence ID" value="NZ_RYZH01000024.1"/>
</dbReference>
<dbReference type="EMBL" id="RYZH01000024">
    <property type="protein sequence ID" value="RUL87215.1"/>
    <property type="molecule type" value="Genomic_DNA"/>
</dbReference>
<feature type="region of interest" description="Disordered" evidence="1">
    <location>
        <begin position="935"/>
        <end position="960"/>
    </location>
</feature>
<feature type="transmembrane region" description="Helical" evidence="2">
    <location>
        <begin position="229"/>
        <end position="251"/>
    </location>
</feature>
<keyword evidence="2" id="KW-0472">Membrane</keyword>
<keyword evidence="4" id="KW-1185">Reference proteome</keyword>
<dbReference type="Proteomes" id="UP000280296">
    <property type="component" value="Unassembled WGS sequence"/>
</dbReference>
<reference evidence="3 4" key="2">
    <citation type="submission" date="2019-01" db="EMBL/GenBank/DDBJ databases">
        <title>Tautonia sociabilis, a novel thermotolerant planctomycete of Isosphaeraceae family, isolated from a 4000 m deep subterranean habitat.</title>
        <authorList>
            <person name="Kovaleva O.L."/>
            <person name="Elcheninov A.G."/>
            <person name="Van Heerden E."/>
            <person name="Toshchakov S.V."/>
            <person name="Novikov A."/>
            <person name="Bonch-Osmolovskaya E.A."/>
            <person name="Kublanov I.V."/>
        </authorList>
    </citation>
    <scope>NUCLEOTIDE SEQUENCE [LARGE SCALE GENOMIC DNA]</scope>
    <source>
        <strain evidence="3 4">GM2012</strain>
    </source>
</reference>
<protein>
    <recommendedName>
        <fullName evidence="5">Tetratricopeptide repeat protein</fullName>
    </recommendedName>
</protein>